<comment type="caution">
    <text evidence="1">The sequence shown here is derived from an EMBL/GenBank/DDBJ whole genome shotgun (WGS) entry which is preliminary data.</text>
</comment>
<dbReference type="EMBL" id="QLAG01000025">
    <property type="protein sequence ID" value="TLX62213.1"/>
    <property type="molecule type" value="Genomic_DNA"/>
</dbReference>
<reference evidence="1 2" key="1">
    <citation type="journal article" date="2017" name="Eur. J. Clin. Microbiol. Infect. Dis.">
        <title>Uncommonly isolated clinical Pseudomonas: identification and phylogenetic assignation.</title>
        <authorList>
            <person name="Mulet M."/>
            <person name="Gomila M."/>
            <person name="Ramirez A."/>
            <person name="Cardew S."/>
            <person name="Moore E.R."/>
            <person name="Lalucat J."/>
            <person name="Garcia-Valdes E."/>
        </authorList>
    </citation>
    <scope>NUCLEOTIDE SEQUENCE [LARGE SCALE GENOMIC DNA]</scope>
    <source>
        <strain evidence="1 2">SD129</strain>
    </source>
</reference>
<accession>A0A5R9QBU0</accession>
<dbReference type="RefSeq" id="WP_138406425.1">
    <property type="nucleotide sequence ID" value="NZ_QLAE01000001.1"/>
</dbReference>
<dbReference type="OrthoDB" id="6952660at2"/>
<protein>
    <submittedName>
        <fullName evidence="1">Uncharacterized protein</fullName>
    </submittedName>
</protein>
<evidence type="ECO:0000313" key="2">
    <source>
        <dbReference type="Proteomes" id="UP000306753"/>
    </source>
</evidence>
<dbReference type="AlphaFoldDB" id="A0A5R9QBU0"/>
<evidence type="ECO:0000313" key="1">
    <source>
        <dbReference type="EMBL" id="TLX62213.1"/>
    </source>
</evidence>
<proteinExistence type="predicted"/>
<name>A0A5R9QBU0_9GAMM</name>
<gene>
    <name evidence="1" type="ORF">DN820_17340</name>
</gene>
<dbReference type="Proteomes" id="UP000306753">
    <property type="component" value="Unassembled WGS sequence"/>
</dbReference>
<keyword evidence="2" id="KW-1185">Reference proteome</keyword>
<organism evidence="1 2">
    <name type="scientific">Stutzerimonas nosocomialis</name>
    <dbReference type="NCBI Taxonomy" id="1056496"/>
    <lineage>
        <taxon>Bacteria</taxon>
        <taxon>Pseudomonadati</taxon>
        <taxon>Pseudomonadota</taxon>
        <taxon>Gammaproteobacteria</taxon>
        <taxon>Pseudomonadales</taxon>
        <taxon>Pseudomonadaceae</taxon>
        <taxon>Stutzerimonas</taxon>
    </lineage>
</organism>
<sequence length="78" mass="8819">MKREACFSLASKGFLTGAVAMLIMGAESPMSEPLSQAQKESVERIRMYDAQPIEFAQNRQAPRPLEYAQPAVQQRWVF</sequence>